<dbReference type="OrthoDB" id="46834at2759"/>
<feature type="compositionally biased region" description="Polar residues" evidence="1">
    <location>
        <begin position="549"/>
        <end position="567"/>
    </location>
</feature>
<reference evidence="2 3" key="1">
    <citation type="submission" date="2016-09" db="EMBL/GenBank/DDBJ databases">
        <title>Extensive genetic diversity and differential bi-allelic expression allows diatom success in the polar Southern Ocean.</title>
        <authorList>
            <consortium name="DOE Joint Genome Institute"/>
            <person name="Mock T."/>
            <person name="Otillar R.P."/>
            <person name="Strauss J."/>
            <person name="Dupont C."/>
            <person name="Frickenhaus S."/>
            <person name="Maumus F."/>
            <person name="Mcmullan M."/>
            <person name="Sanges R."/>
            <person name="Schmutz J."/>
            <person name="Toseland A."/>
            <person name="Valas R."/>
            <person name="Veluchamy A."/>
            <person name="Ward B.J."/>
            <person name="Allen A."/>
            <person name="Barry K."/>
            <person name="Falciatore A."/>
            <person name="Ferrante M."/>
            <person name="Fortunato A.E."/>
            <person name="Gloeckner G."/>
            <person name="Gruber A."/>
            <person name="Hipkin R."/>
            <person name="Janech M."/>
            <person name="Kroth P."/>
            <person name="Leese F."/>
            <person name="Lindquist E."/>
            <person name="Lyon B.R."/>
            <person name="Martin J."/>
            <person name="Mayer C."/>
            <person name="Parker M."/>
            <person name="Quesneville H."/>
            <person name="Raymond J."/>
            <person name="Uhlig C."/>
            <person name="Valentin K.U."/>
            <person name="Worden A.Z."/>
            <person name="Armbrust E.V."/>
            <person name="Bowler C."/>
            <person name="Green B."/>
            <person name="Moulton V."/>
            <person name="Van Oosterhout C."/>
            <person name="Grigoriev I."/>
        </authorList>
    </citation>
    <scope>NUCLEOTIDE SEQUENCE [LARGE SCALE GENOMIC DNA]</scope>
    <source>
        <strain evidence="2 3">CCMP1102</strain>
    </source>
</reference>
<dbReference type="EMBL" id="KV784353">
    <property type="protein sequence ID" value="OEU22270.1"/>
    <property type="molecule type" value="Genomic_DNA"/>
</dbReference>
<feature type="region of interest" description="Disordered" evidence="1">
    <location>
        <begin position="217"/>
        <end position="244"/>
    </location>
</feature>
<feature type="region of interest" description="Disordered" evidence="1">
    <location>
        <begin position="796"/>
        <end position="859"/>
    </location>
</feature>
<feature type="compositionally biased region" description="Polar residues" evidence="1">
    <location>
        <begin position="217"/>
        <end position="231"/>
    </location>
</feature>
<feature type="region of interest" description="Disordered" evidence="1">
    <location>
        <begin position="531"/>
        <end position="567"/>
    </location>
</feature>
<keyword evidence="3" id="KW-1185">Reference proteome</keyword>
<gene>
    <name evidence="2" type="ORF">FRACYDRAFT_232426</name>
</gene>
<accession>A0A1E7FVT5</accession>
<feature type="region of interest" description="Disordered" evidence="1">
    <location>
        <begin position="265"/>
        <end position="309"/>
    </location>
</feature>
<protein>
    <submittedName>
        <fullName evidence="2">Uncharacterized protein</fullName>
    </submittedName>
</protein>
<dbReference type="AlphaFoldDB" id="A0A1E7FVT5"/>
<evidence type="ECO:0000313" key="2">
    <source>
        <dbReference type="EMBL" id="OEU22270.1"/>
    </source>
</evidence>
<evidence type="ECO:0000256" key="1">
    <source>
        <dbReference type="SAM" id="MobiDB-lite"/>
    </source>
</evidence>
<feature type="compositionally biased region" description="Basic residues" evidence="1">
    <location>
        <begin position="832"/>
        <end position="859"/>
    </location>
</feature>
<feature type="region of interest" description="Disordered" evidence="1">
    <location>
        <begin position="36"/>
        <end position="63"/>
    </location>
</feature>
<dbReference type="KEGG" id="fcy:FRACYDRAFT_232426"/>
<proteinExistence type="predicted"/>
<name>A0A1E7FVT5_9STRA</name>
<sequence length="859" mass="98030">MAAFLSFSRRKAYETAGYQQPIDPWNLGVSTSTSSVDSIAHQSSGDDTLLSTRTPPTPEGLRPRKSIQRIRKDVLEVYHHRHETNFKNNLSREYNIATDCKLPPPQTLPQTQYRSGFQATASSFRELPASGILPISLQDARRSPLDMTSSFYKPSLKDNENWNEEDVDIVSLAENKFSQKHERKKRRQQKVAVSPDLKRGGKAKTAVGALVFAMTESSVRPNNPQGLASTKKTNDETSYHSILPPRTWMNDHQYEDEYLMDDYADEDDTIDCDGDDDDNQSSLHASPSSIRLRRKSQSQQDTSFTRGILNNEHNSSWLEETSNRDHLPYNFNSIMTEEGTGTSLREKIDAPRILSLVNDTDGLNVSAISHSLHQRDIETLHSLADTMEDEEEEYKEIPLYYQALTDTHDVANDDALLLAEDNNHRRIKEDVLRSTFERLQYSLDLLKEVFDIHSSLFLGVQTTKSGRKYCRILEDLLLEMREKDSCDTRRQALLFCLSLIQNTNQISDISPFPTYLPNHCWKPLPGFRSSLGLEEEPQSPSTIRGGDTSLFSLPSDSANDSTPHTSNVSMTTTITTIVSPDKSTSQFFNHQQRPYYVSNDRDNDDADRFGTRRTVESLVNLLRRLETSCQYLESKMSAGEKLKVIEDIKKVYLELLIVPTQDLKQIIKCFEMKFDQTSYLTRTVSDDQDIHISRSILRPLNSYESVKMIPKNETENADQRQVALAGENLRVNIVQCDVNGVIDNQNQSIECDLWSPTTNDMNSLIHPQSIEESVTAMRNEYTAVVEEEEHIDDLRRTVGSFDRESDQEEREAAPSSDEDLRDNVHAATGTIRRQRSRKGRNWKKRFLALKNRGRQKASE</sequence>
<organism evidence="2 3">
    <name type="scientific">Fragilariopsis cylindrus CCMP1102</name>
    <dbReference type="NCBI Taxonomy" id="635003"/>
    <lineage>
        <taxon>Eukaryota</taxon>
        <taxon>Sar</taxon>
        <taxon>Stramenopiles</taxon>
        <taxon>Ochrophyta</taxon>
        <taxon>Bacillariophyta</taxon>
        <taxon>Bacillariophyceae</taxon>
        <taxon>Bacillariophycidae</taxon>
        <taxon>Bacillariales</taxon>
        <taxon>Bacillariaceae</taxon>
        <taxon>Fragilariopsis</taxon>
    </lineage>
</organism>
<dbReference type="InParanoid" id="A0A1E7FVT5"/>
<feature type="compositionally biased region" description="Polar residues" evidence="1">
    <location>
        <begin position="36"/>
        <end position="54"/>
    </location>
</feature>
<feature type="compositionally biased region" description="Polar residues" evidence="1">
    <location>
        <begin position="280"/>
        <end position="289"/>
    </location>
</feature>
<dbReference type="Proteomes" id="UP000095751">
    <property type="component" value="Unassembled WGS sequence"/>
</dbReference>
<feature type="region of interest" description="Disordered" evidence="1">
    <location>
        <begin position="178"/>
        <end position="199"/>
    </location>
</feature>
<evidence type="ECO:0000313" key="3">
    <source>
        <dbReference type="Proteomes" id="UP000095751"/>
    </source>
</evidence>
<feature type="compositionally biased region" description="Acidic residues" evidence="1">
    <location>
        <begin position="265"/>
        <end position="279"/>
    </location>
</feature>